<evidence type="ECO:0000256" key="1">
    <source>
        <dbReference type="ARBA" id="ARBA00004202"/>
    </source>
</evidence>
<keyword evidence="2" id="KW-0813">Transport</keyword>
<organism evidence="9 10">
    <name type="scientific">Petrotoga halophila DSM 16923</name>
    <dbReference type="NCBI Taxonomy" id="1122953"/>
    <lineage>
        <taxon>Bacteria</taxon>
        <taxon>Thermotogati</taxon>
        <taxon>Thermotogota</taxon>
        <taxon>Thermotogae</taxon>
        <taxon>Petrotogales</taxon>
        <taxon>Petrotogaceae</taxon>
        <taxon>Petrotoga</taxon>
    </lineage>
</organism>
<dbReference type="InterPro" id="IPR050095">
    <property type="entry name" value="ECF_ABC_transporter_ATP-bd"/>
</dbReference>
<evidence type="ECO:0000256" key="7">
    <source>
        <dbReference type="ARBA" id="ARBA00023136"/>
    </source>
</evidence>
<dbReference type="EMBL" id="JALY01000027">
    <property type="protein sequence ID" value="POZ93510.1"/>
    <property type="molecule type" value="Genomic_DNA"/>
</dbReference>
<dbReference type="Pfam" id="PF00005">
    <property type="entry name" value="ABC_tran"/>
    <property type="match status" value="1"/>
</dbReference>
<evidence type="ECO:0000256" key="2">
    <source>
        <dbReference type="ARBA" id="ARBA00022448"/>
    </source>
</evidence>
<proteinExistence type="predicted"/>
<comment type="subcellular location">
    <subcellularLocation>
        <location evidence="1">Cell membrane</location>
        <topology evidence="1">Peripheral membrane protein</topology>
    </subcellularLocation>
</comment>
<evidence type="ECO:0000256" key="4">
    <source>
        <dbReference type="ARBA" id="ARBA00022741"/>
    </source>
</evidence>
<keyword evidence="3" id="KW-1003">Cell membrane</keyword>
<dbReference type="Gene3D" id="3.40.50.300">
    <property type="entry name" value="P-loop containing nucleotide triphosphate hydrolases"/>
    <property type="match status" value="1"/>
</dbReference>
<dbReference type="SUPFAM" id="SSF52540">
    <property type="entry name" value="P-loop containing nucleoside triphosphate hydrolases"/>
    <property type="match status" value="1"/>
</dbReference>
<dbReference type="Proteomes" id="UP000236950">
    <property type="component" value="Unassembled WGS sequence"/>
</dbReference>
<keyword evidence="5" id="KW-0067">ATP-binding</keyword>
<sequence>MEGIILIEFKNVSKKFQDKYILRNFNLKVQEGSKTLIFGKSGIGKTTIFRLLLGFIKPDEGQLLYKNEELNGKNVWDLRRDAVYIGQELDIADGTVREIIRTILNYKINLKKSFNESELLKLFDFFELHENILDKDFQSLSGGEKQRVLISIFTFLNKKLYLLDEITSSLDREMKNKVIEYLLSKKEWTLIAISHDQEWLNKEGLNIIEMGGNNNGTYN</sequence>
<dbReference type="PROSITE" id="PS50893">
    <property type="entry name" value="ABC_TRANSPORTER_2"/>
    <property type="match status" value="1"/>
</dbReference>
<keyword evidence="10" id="KW-1185">Reference proteome</keyword>
<dbReference type="PANTHER" id="PTHR43553">
    <property type="entry name" value="HEAVY METAL TRANSPORTER"/>
    <property type="match status" value="1"/>
</dbReference>
<dbReference type="InterPro" id="IPR003439">
    <property type="entry name" value="ABC_transporter-like_ATP-bd"/>
</dbReference>
<keyword evidence="4" id="KW-0547">Nucleotide-binding</keyword>
<name>A0A2S5EK64_9BACT</name>
<dbReference type="GO" id="GO:0043190">
    <property type="term" value="C:ATP-binding cassette (ABC) transporter complex"/>
    <property type="evidence" value="ECO:0007669"/>
    <property type="project" value="TreeGrafter"/>
</dbReference>
<feature type="domain" description="ABC transporter" evidence="8">
    <location>
        <begin position="7"/>
        <end position="219"/>
    </location>
</feature>
<evidence type="ECO:0000256" key="6">
    <source>
        <dbReference type="ARBA" id="ARBA00022967"/>
    </source>
</evidence>
<dbReference type="InterPro" id="IPR003593">
    <property type="entry name" value="AAA+_ATPase"/>
</dbReference>
<evidence type="ECO:0000313" key="9">
    <source>
        <dbReference type="EMBL" id="POZ93510.1"/>
    </source>
</evidence>
<evidence type="ECO:0000259" key="8">
    <source>
        <dbReference type="PROSITE" id="PS50893"/>
    </source>
</evidence>
<comment type="caution">
    <text evidence="9">The sequence shown here is derived from an EMBL/GenBank/DDBJ whole genome shotgun (WGS) entry which is preliminary data.</text>
</comment>
<evidence type="ECO:0000256" key="3">
    <source>
        <dbReference type="ARBA" id="ARBA00022475"/>
    </source>
</evidence>
<reference evidence="9 10" key="1">
    <citation type="submission" date="2014-01" db="EMBL/GenBank/DDBJ databases">
        <title>Comparative genomics of Petrotoga.</title>
        <authorList>
            <person name="Chow K."/>
            <person name="Charchuk R."/>
            <person name="Nesbo C.L."/>
        </authorList>
    </citation>
    <scope>NUCLEOTIDE SEQUENCE [LARGE SCALE GENOMIC DNA]</scope>
    <source>
        <strain evidence="9 10">DSM 16923</strain>
    </source>
</reference>
<dbReference type="InterPro" id="IPR027417">
    <property type="entry name" value="P-loop_NTPase"/>
</dbReference>
<dbReference type="PROSITE" id="PS00211">
    <property type="entry name" value="ABC_TRANSPORTER_1"/>
    <property type="match status" value="1"/>
</dbReference>
<accession>A0A2S5EK64</accession>
<dbReference type="GO" id="GO:0005524">
    <property type="term" value="F:ATP binding"/>
    <property type="evidence" value="ECO:0007669"/>
    <property type="project" value="UniProtKB-KW"/>
</dbReference>
<dbReference type="PANTHER" id="PTHR43553:SF27">
    <property type="entry name" value="ENERGY-COUPLING FACTOR TRANSPORTER ATP-BINDING PROTEIN ECFA2"/>
    <property type="match status" value="1"/>
</dbReference>
<keyword evidence="7" id="KW-0472">Membrane</keyword>
<dbReference type="AlphaFoldDB" id="A0A2S5EK64"/>
<gene>
    <name evidence="9" type="ORF">AA81_01315</name>
</gene>
<dbReference type="SMART" id="SM00382">
    <property type="entry name" value="AAA"/>
    <property type="match status" value="1"/>
</dbReference>
<protein>
    <recommendedName>
        <fullName evidence="8">ABC transporter domain-containing protein</fullName>
    </recommendedName>
</protein>
<evidence type="ECO:0000313" key="10">
    <source>
        <dbReference type="Proteomes" id="UP000236950"/>
    </source>
</evidence>
<dbReference type="GO" id="GO:0016887">
    <property type="term" value="F:ATP hydrolysis activity"/>
    <property type="evidence" value="ECO:0007669"/>
    <property type="project" value="InterPro"/>
</dbReference>
<dbReference type="GO" id="GO:0042626">
    <property type="term" value="F:ATPase-coupled transmembrane transporter activity"/>
    <property type="evidence" value="ECO:0007669"/>
    <property type="project" value="TreeGrafter"/>
</dbReference>
<keyword evidence="6" id="KW-1278">Translocase</keyword>
<dbReference type="InterPro" id="IPR017871">
    <property type="entry name" value="ABC_transporter-like_CS"/>
</dbReference>
<evidence type="ECO:0000256" key="5">
    <source>
        <dbReference type="ARBA" id="ARBA00022840"/>
    </source>
</evidence>